<dbReference type="SMART" id="SM00824">
    <property type="entry name" value="PKS_TE"/>
    <property type="match status" value="1"/>
</dbReference>
<dbReference type="RefSeq" id="WP_344259716.1">
    <property type="nucleotide sequence ID" value="NZ_BAAAMJ010000010.1"/>
</dbReference>
<dbReference type="GO" id="GO:0016787">
    <property type="term" value="F:hydrolase activity"/>
    <property type="evidence" value="ECO:0007669"/>
    <property type="project" value="UniProtKB-KW"/>
</dbReference>
<evidence type="ECO:0000256" key="2">
    <source>
        <dbReference type="ARBA" id="ARBA00022801"/>
    </source>
</evidence>
<dbReference type="PANTHER" id="PTHR11487">
    <property type="entry name" value="THIOESTERASE"/>
    <property type="match status" value="1"/>
</dbReference>
<dbReference type="SUPFAM" id="SSF53474">
    <property type="entry name" value="alpha/beta-Hydrolases"/>
    <property type="match status" value="1"/>
</dbReference>
<dbReference type="InterPro" id="IPR029058">
    <property type="entry name" value="AB_hydrolase_fold"/>
</dbReference>
<dbReference type="InterPro" id="IPR012223">
    <property type="entry name" value="TEII"/>
</dbReference>
<dbReference type="InterPro" id="IPR020802">
    <property type="entry name" value="TesA-like"/>
</dbReference>
<reference evidence="4 5" key="1">
    <citation type="journal article" date="2019" name="Int. J. Syst. Evol. Microbiol.">
        <title>The Global Catalogue of Microorganisms (GCM) 10K type strain sequencing project: providing services to taxonomists for standard genome sequencing and annotation.</title>
        <authorList>
            <consortium name="The Broad Institute Genomics Platform"/>
            <consortium name="The Broad Institute Genome Sequencing Center for Infectious Disease"/>
            <person name="Wu L."/>
            <person name="Ma J."/>
        </authorList>
    </citation>
    <scope>NUCLEOTIDE SEQUENCE [LARGE SCALE GENOMIC DNA]</scope>
    <source>
        <strain evidence="4 5">JCM 13581</strain>
    </source>
</reference>
<evidence type="ECO:0000313" key="5">
    <source>
        <dbReference type="Proteomes" id="UP001501303"/>
    </source>
</evidence>
<sequence length="252" mass="27794">MSASPFVRPNPCEDPALRVVGFHHAGGSAAVYYPMGREFPPSWELALLDLPGRGKRFAQEPLEDMEQVVDRAVRDLEPFLDGSPLALFGHSFGALVALETGRALQRMGFTPQWLGVSGRVPPNFTRITRLSELDDEELLRTMVDMGGTPGRITEVPEFVARFLRVARADLRAAESYRPDPGRPPMSCPLTVFGGTEDAWAPLPAMAGWQNESLHACRRRVLPGGHFYFLGPALKGFTRDLIAEIRTVTAVPR</sequence>
<dbReference type="InterPro" id="IPR001031">
    <property type="entry name" value="Thioesterase"/>
</dbReference>
<dbReference type="PANTHER" id="PTHR11487:SF0">
    <property type="entry name" value="S-ACYL FATTY ACID SYNTHASE THIOESTERASE, MEDIUM CHAIN"/>
    <property type="match status" value="1"/>
</dbReference>
<dbReference type="Proteomes" id="UP001501303">
    <property type="component" value="Unassembled WGS sequence"/>
</dbReference>
<evidence type="ECO:0000256" key="1">
    <source>
        <dbReference type="ARBA" id="ARBA00007169"/>
    </source>
</evidence>
<keyword evidence="5" id="KW-1185">Reference proteome</keyword>
<comment type="similarity">
    <text evidence="1">Belongs to the thioesterase family.</text>
</comment>
<dbReference type="Gene3D" id="3.40.50.1820">
    <property type="entry name" value="alpha/beta hydrolase"/>
    <property type="match status" value="1"/>
</dbReference>
<gene>
    <name evidence="4" type="ORF">GCM10009716_14850</name>
</gene>
<feature type="domain" description="Thioesterase TesA-like" evidence="3">
    <location>
        <begin position="20"/>
        <end position="237"/>
    </location>
</feature>
<keyword evidence="2 4" id="KW-0378">Hydrolase</keyword>
<name>A0ABN2NXG6_9ACTN</name>
<comment type="caution">
    <text evidence="4">The sequence shown here is derived from an EMBL/GenBank/DDBJ whole genome shotgun (WGS) entry which is preliminary data.</text>
</comment>
<accession>A0ABN2NXG6</accession>
<proteinExistence type="inferred from homology"/>
<organism evidence="4 5">
    <name type="scientific">Streptomyces sodiiphilus</name>
    <dbReference type="NCBI Taxonomy" id="226217"/>
    <lineage>
        <taxon>Bacteria</taxon>
        <taxon>Bacillati</taxon>
        <taxon>Actinomycetota</taxon>
        <taxon>Actinomycetes</taxon>
        <taxon>Kitasatosporales</taxon>
        <taxon>Streptomycetaceae</taxon>
        <taxon>Streptomyces</taxon>
    </lineage>
</organism>
<protein>
    <submittedName>
        <fullName evidence="4">Alpha/beta fold hydrolase</fullName>
    </submittedName>
</protein>
<dbReference type="EMBL" id="BAAAMJ010000010">
    <property type="protein sequence ID" value="GAA1905930.1"/>
    <property type="molecule type" value="Genomic_DNA"/>
</dbReference>
<evidence type="ECO:0000313" key="4">
    <source>
        <dbReference type="EMBL" id="GAA1905930.1"/>
    </source>
</evidence>
<evidence type="ECO:0000259" key="3">
    <source>
        <dbReference type="SMART" id="SM00824"/>
    </source>
</evidence>
<dbReference type="Pfam" id="PF00975">
    <property type="entry name" value="Thioesterase"/>
    <property type="match status" value="1"/>
</dbReference>